<dbReference type="InterPro" id="IPR001633">
    <property type="entry name" value="EAL_dom"/>
</dbReference>
<dbReference type="EMBL" id="BAAADB010000012">
    <property type="protein sequence ID" value="GAA0509240.1"/>
    <property type="molecule type" value="Genomic_DNA"/>
</dbReference>
<evidence type="ECO:0000259" key="2">
    <source>
        <dbReference type="PROSITE" id="PS50113"/>
    </source>
</evidence>
<dbReference type="Pfam" id="PF13188">
    <property type="entry name" value="PAS_8"/>
    <property type="match status" value="1"/>
</dbReference>
<dbReference type="SMART" id="SM00052">
    <property type="entry name" value="EAL"/>
    <property type="match status" value="1"/>
</dbReference>
<dbReference type="Gene3D" id="3.30.450.20">
    <property type="entry name" value="PAS domain"/>
    <property type="match status" value="2"/>
</dbReference>
<dbReference type="InterPro" id="IPR013656">
    <property type="entry name" value="PAS_4"/>
</dbReference>
<dbReference type="SUPFAM" id="SSF141868">
    <property type="entry name" value="EAL domain-like"/>
    <property type="match status" value="1"/>
</dbReference>
<proteinExistence type="predicted"/>
<feature type="domain" description="GGDEF" evidence="4">
    <location>
        <begin position="312"/>
        <end position="445"/>
    </location>
</feature>
<dbReference type="InterPro" id="IPR000700">
    <property type="entry name" value="PAS-assoc_C"/>
</dbReference>
<dbReference type="SMART" id="SM00086">
    <property type="entry name" value="PAC"/>
    <property type="match status" value="2"/>
</dbReference>
<dbReference type="CDD" id="cd01948">
    <property type="entry name" value="EAL"/>
    <property type="match status" value="1"/>
</dbReference>
<dbReference type="Pfam" id="PF00563">
    <property type="entry name" value="EAL"/>
    <property type="match status" value="1"/>
</dbReference>
<dbReference type="NCBIfam" id="TIGR00254">
    <property type="entry name" value="GGDEF"/>
    <property type="match status" value="1"/>
</dbReference>
<dbReference type="Gene3D" id="3.30.70.270">
    <property type="match status" value="1"/>
</dbReference>
<dbReference type="PANTHER" id="PTHR44757">
    <property type="entry name" value="DIGUANYLATE CYCLASE DGCP"/>
    <property type="match status" value="1"/>
</dbReference>
<dbReference type="Proteomes" id="UP001500191">
    <property type="component" value="Unassembled WGS sequence"/>
</dbReference>
<reference evidence="5 6" key="1">
    <citation type="journal article" date="2019" name="Int. J. Syst. Evol. Microbiol.">
        <title>The Global Catalogue of Microorganisms (GCM) 10K type strain sequencing project: providing services to taxonomists for standard genome sequencing and annotation.</title>
        <authorList>
            <consortium name="The Broad Institute Genomics Platform"/>
            <consortium name="The Broad Institute Genome Sequencing Center for Infectious Disease"/>
            <person name="Wu L."/>
            <person name="Ma J."/>
        </authorList>
    </citation>
    <scope>NUCLEOTIDE SEQUENCE [LARGE SCALE GENOMIC DNA]</scope>
    <source>
        <strain evidence="5 6">JCM 14368</strain>
    </source>
</reference>
<evidence type="ECO:0000259" key="1">
    <source>
        <dbReference type="PROSITE" id="PS50112"/>
    </source>
</evidence>
<organism evidence="5 6">
    <name type="scientific">Deinococcus depolymerans</name>
    <dbReference type="NCBI Taxonomy" id="392408"/>
    <lineage>
        <taxon>Bacteria</taxon>
        <taxon>Thermotogati</taxon>
        <taxon>Deinococcota</taxon>
        <taxon>Deinococci</taxon>
        <taxon>Deinococcales</taxon>
        <taxon>Deinococcaceae</taxon>
        <taxon>Deinococcus</taxon>
    </lineage>
</organism>
<dbReference type="PANTHER" id="PTHR44757:SF2">
    <property type="entry name" value="BIOFILM ARCHITECTURE MAINTENANCE PROTEIN MBAA"/>
    <property type="match status" value="1"/>
</dbReference>
<dbReference type="Pfam" id="PF00990">
    <property type="entry name" value="GGDEF"/>
    <property type="match status" value="1"/>
</dbReference>
<feature type="domain" description="PAS" evidence="1">
    <location>
        <begin position="145"/>
        <end position="202"/>
    </location>
</feature>
<evidence type="ECO:0000313" key="6">
    <source>
        <dbReference type="Proteomes" id="UP001500191"/>
    </source>
</evidence>
<feature type="domain" description="PAC" evidence="2">
    <location>
        <begin position="223"/>
        <end position="273"/>
    </location>
</feature>
<keyword evidence="6" id="KW-1185">Reference proteome</keyword>
<evidence type="ECO:0000259" key="4">
    <source>
        <dbReference type="PROSITE" id="PS50887"/>
    </source>
</evidence>
<dbReference type="SUPFAM" id="SSF55785">
    <property type="entry name" value="PYP-like sensor domain (PAS domain)"/>
    <property type="match status" value="2"/>
</dbReference>
<dbReference type="InterPro" id="IPR001610">
    <property type="entry name" value="PAC"/>
</dbReference>
<dbReference type="PROSITE" id="PS50883">
    <property type="entry name" value="EAL"/>
    <property type="match status" value="1"/>
</dbReference>
<feature type="domain" description="EAL" evidence="3">
    <location>
        <begin position="454"/>
        <end position="704"/>
    </location>
</feature>
<sequence length="720" mass="79346">MAINSRFLRMPRVPWAPAAGGPDLAETVLNVTDTLVMVLDAQGCVLRFNRACECLSGLEAAQVVGRVLWPLLLDEHEQEEVAGSFLSGPFPNRREHAWRTVHGERRVILWSNAAVLDRQGRTALIIATGVDVTAEREAQAARLESEARFRTLFEQSADGLVLIDPHDPDVPWRIVDCNEAFCRMNGYGYEDLVGASIDLLHPYPMMAQEGPELLAWIREEQPVHGEGAHRHRDGRVFPIESASSLVMVGGRELVLGQDRDISERKRAEERLRQLAAQMTFDAQHDPLTGLPNRALLLDRLQLELRRVGRSTACVAVYFIDLDGFKRVNDMLGHAVGDELLREVAVRLQGCVRPSDTVARLGGDEFVVVVSDLNGREDAERVARRLQAALEPTVNLGGQPVDVQSSMGVALHPPDSSLPANLLRQADMAMYQAKREGRNGVRFFNSMLDVAAHSQMFTEVRLRRALQRQALQLHYQPQVDAETGALLGFEALVRWTDEELGAVSPTRFIPVAEESGLIVPLGQWVLNEACRQLAEWGPGVRVAVNVSALEVARDDFVAGVERALQRHGVGGEQLKLELTERLAVRDLHRAARHLSQLRDLGVRLSLDDFGTGQSSVSTLLKLPLDELKLDRSLITSLTDSPQAQRVVESLIGLARGLRLNVIVEGVETAGQLDLLRAMRCGVVQGYLTGRPAPPDTWADLIRTLRADRTPADGPPVASGGH</sequence>
<dbReference type="SMART" id="SM00267">
    <property type="entry name" value="GGDEF"/>
    <property type="match status" value="1"/>
</dbReference>
<dbReference type="InterPro" id="IPR035965">
    <property type="entry name" value="PAS-like_dom_sf"/>
</dbReference>
<protein>
    <submittedName>
        <fullName evidence="5">Uncharacterized protein</fullName>
    </submittedName>
</protein>
<dbReference type="Gene3D" id="3.20.20.450">
    <property type="entry name" value="EAL domain"/>
    <property type="match status" value="1"/>
</dbReference>
<name>A0ABN1C0C3_9DEIO</name>
<feature type="domain" description="PAS" evidence="1">
    <location>
        <begin position="21"/>
        <end position="66"/>
    </location>
</feature>
<accession>A0ABN1C0C3</accession>
<dbReference type="NCBIfam" id="TIGR00229">
    <property type="entry name" value="sensory_box"/>
    <property type="match status" value="2"/>
</dbReference>
<dbReference type="PROSITE" id="PS50887">
    <property type="entry name" value="GGDEF"/>
    <property type="match status" value="1"/>
</dbReference>
<dbReference type="InterPro" id="IPR035919">
    <property type="entry name" value="EAL_sf"/>
</dbReference>
<dbReference type="CDD" id="cd01949">
    <property type="entry name" value="GGDEF"/>
    <property type="match status" value="1"/>
</dbReference>
<dbReference type="InterPro" id="IPR000014">
    <property type="entry name" value="PAS"/>
</dbReference>
<dbReference type="PROSITE" id="PS50113">
    <property type="entry name" value="PAC"/>
    <property type="match status" value="1"/>
</dbReference>
<evidence type="ECO:0000259" key="3">
    <source>
        <dbReference type="PROSITE" id="PS50883"/>
    </source>
</evidence>
<dbReference type="Pfam" id="PF08448">
    <property type="entry name" value="PAS_4"/>
    <property type="match status" value="1"/>
</dbReference>
<dbReference type="InterPro" id="IPR000160">
    <property type="entry name" value="GGDEF_dom"/>
</dbReference>
<dbReference type="InterPro" id="IPR052155">
    <property type="entry name" value="Biofilm_reg_signaling"/>
</dbReference>
<dbReference type="InterPro" id="IPR043128">
    <property type="entry name" value="Rev_trsase/Diguanyl_cyclase"/>
</dbReference>
<dbReference type="SUPFAM" id="SSF55073">
    <property type="entry name" value="Nucleotide cyclase"/>
    <property type="match status" value="1"/>
</dbReference>
<dbReference type="PROSITE" id="PS50112">
    <property type="entry name" value="PAS"/>
    <property type="match status" value="2"/>
</dbReference>
<comment type="caution">
    <text evidence="5">The sequence shown here is derived from an EMBL/GenBank/DDBJ whole genome shotgun (WGS) entry which is preliminary data.</text>
</comment>
<dbReference type="InterPro" id="IPR029787">
    <property type="entry name" value="Nucleotide_cyclase"/>
</dbReference>
<dbReference type="SMART" id="SM00091">
    <property type="entry name" value="PAS"/>
    <property type="match status" value="2"/>
</dbReference>
<gene>
    <name evidence="5" type="ORF">GCM10008937_16360</name>
</gene>
<evidence type="ECO:0000313" key="5">
    <source>
        <dbReference type="EMBL" id="GAA0509240.1"/>
    </source>
</evidence>
<dbReference type="CDD" id="cd00130">
    <property type="entry name" value="PAS"/>
    <property type="match status" value="2"/>
</dbReference>